<proteinExistence type="inferred from homology"/>
<dbReference type="GO" id="GO:0016114">
    <property type="term" value="P:terpenoid biosynthetic process"/>
    <property type="evidence" value="ECO:0007669"/>
    <property type="project" value="UniProtKB-UniRule"/>
</dbReference>
<feature type="binding site" evidence="9">
    <location>
        <begin position="94"/>
        <end position="104"/>
    </location>
    <ligand>
        <name>ATP</name>
        <dbReference type="ChEBI" id="CHEBI:30616"/>
    </ligand>
</feature>
<dbReference type="InterPro" id="IPR020568">
    <property type="entry name" value="Ribosomal_Su5_D2-typ_SF"/>
</dbReference>
<dbReference type="RefSeq" id="WP_078695206.1">
    <property type="nucleotide sequence ID" value="NZ_FUYH01000001.1"/>
</dbReference>
<evidence type="ECO:0000256" key="4">
    <source>
        <dbReference type="ARBA" id="ARBA00022679"/>
    </source>
</evidence>
<dbReference type="GO" id="GO:0005524">
    <property type="term" value="F:ATP binding"/>
    <property type="evidence" value="ECO:0007669"/>
    <property type="project" value="UniProtKB-UniRule"/>
</dbReference>
<evidence type="ECO:0000259" key="11">
    <source>
        <dbReference type="Pfam" id="PF08544"/>
    </source>
</evidence>
<dbReference type="NCBIfam" id="TIGR00154">
    <property type="entry name" value="ispE"/>
    <property type="match status" value="1"/>
</dbReference>
<dbReference type="STRING" id="1147123.SAMN05443428_101172"/>
<evidence type="ECO:0000256" key="8">
    <source>
        <dbReference type="ARBA" id="ARBA00032554"/>
    </source>
</evidence>
<evidence type="ECO:0000256" key="1">
    <source>
        <dbReference type="ARBA" id="ARBA00009684"/>
    </source>
</evidence>
<feature type="active site" evidence="9">
    <location>
        <position position="136"/>
    </location>
</feature>
<dbReference type="GO" id="GO:0019288">
    <property type="term" value="P:isopentenyl diphosphate biosynthetic process, methylerythritol 4-phosphate pathway"/>
    <property type="evidence" value="ECO:0007669"/>
    <property type="project" value="UniProtKB-UniRule"/>
</dbReference>
<dbReference type="Gene3D" id="3.30.230.10">
    <property type="match status" value="1"/>
</dbReference>
<keyword evidence="5 9" id="KW-0547">Nucleotide-binding</keyword>
<evidence type="ECO:0000256" key="2">
    <source>
        <dbReference type="ARBA" id="ARBA00012052"/>
    </source>
</evidence>
<dbReference type="InterPro" id="IPR006204">
    <property type="entry name" value="GHMP_kinase_N_dom"/>
</dbReference>
<dbReference type="SUPFAM" id="SSF54211">
    <property type="entry name" value="Ribosomal protein S5 domain 2-like"/>
    <property type="match status" value="1"/>
</dbReference>
<protein>
    <recommendedName>
        <fullName evidence="3 9">4-diphosphocytidyl-2-C-methyl-D-erythritol kinase</fullName>
        <shortName evidence="9">CMK</shortName>
        <ecNumber evidence="2 9">2.7.1.148</ecNumber>
    </recommendedName>
    <alternativeName>
        <fullName evidence="8 9">4-(cytidine-5'-diphospho)-2-C-methyl-D-erythritol kinase</fullName>
    </alternativeName>
</protein>
<keyword evidence="7 9" id="KW-0067">ATP-binding</keyword>
<dbReference type="PANTHER" id="PTHR43527:SF2">
    <property type="entry name" value="4-DIPHOSPHOCYTIDYL-2-C-METHYL-D-ERYTHRITOL KINASE, CHLOROPLASTIC"/>
    <property type="match status" value="1"/>
</dbReference>
<dbReference type="Gene3D" id="3.30.70.890">
    <property type="entry name" value="GHMP kinase, C-terminal domain"/>
    <property type="match status" value="1"/>
</dbReference>
<dbReference type="GO" id="GO:0050515">
    <property type="term" value="F:4-(cytidine 5'-diphospho)-2-C-methyl-D-erythritol kinase activity"/>
    <property type="evidence" value="ECO:0007669"/>
    <property type="project" value="UniProtKB-UniRule"/>
</dbReference>
<dbReference type="PRINTS" id="PR00958">
    <property type="entry name" value="HOMSERKINASE"/>
</dbReference>
<dbReference type="InterPro" id="IPR014721">
    <property type="entry name" value="Ribsml_uS5_D2-typ_fold_subgr"/>
</dbReference>
<gene>
    <name evidence="9" type="primary">ispE</name>
    <name evidence="12" type="ORF">SAMN05443428_101172</name>
</gene>
<dbReference type="Pfam" id="PF00288">
    <property type="entry name" value="GHMP_kinases_N"/>
    <property type="match status" value="1"/>
</dbReference>
<dbReference type="UniPathway" id="UPA00056">
    <property type="reaction ID" value="UER00094"/>
</dbReference>
<keyword evidence="9" id="KW-0414">Isoprene biosynthesis</keyword>
<dbReference type="Proteomes" id="UP000190105">
    <property type="component" value="Unassembled WGS sequence"/>
</dbReference>
<dbReference type="EC" id="2.7.1.148" evidence="2 9"/>
<dbReference type="InterPro" id="IPR013750">
    <property type="entry name" value="GHMP_kinase_C_dom"/>
</dbReference>
<reference evidence="13" key="1">
    <citation type="submission" date="2017-02" db="EMBL/GenBank/DDBJ databases">
        <authorList>
            <person name="Varghese N."/>
            <person name="Submissions S."/>
        </authorList>
    </citation>
    <scope>NUCLEOTIDE SEQUENCE [LARGE SCALE GENOMIC DNA]</scope>
    <source>
        <strain evidence="13">USBA 833</strain>
    </source>
</reference>
<evidence type="ECO:0000256" key="6">
    <source>
        <dbReference type="ARBA" id="ARBA00022777"/>
    </source>
</evidence>
<feature type="domain" description="GHMP kinase C-terminal" evidence="11">
    <location>
        <begin position="199"/>
        <end position="275"/>
    </location>
</feature>
<evidence type="ECO:0000259" key="10">
    <source>
        <dbReference type="Pfam" id="PF00288"/>
    </source>
</evidence>
<dbReference type="HAMAP" id="MF_00061">
    <property type="entry name" value="IspE"/>
    <property type="match status" value="1"/>
</dbReference>
<comment type="similarity">
    <text evidence="1 9">Belongs to the GHMP kinase family. IspE subfamily.</text>
</comment>
<evidence type="ECO:0000313" key="13">
    <source>
        <dbReference type="Proteomes" id="UP000190105"/>
    </source>
</evidence>
<sequence>MDEIRMICPAKINLSLDVTGKREDGYHFVKMIMQSISLEDVVTVRRIKDGIKIYCDSSEVPCNETNSAYKAAKLIFERYNINGGVEILIDKKIPVAAGLAGGSTDAAGVIKAINILYEMNLSLQDMMDLGVKIGADVPYCILGGTALSEGIGEILTPIKPVENLWCVLAKPHFAVSTREVYSKLKIDEIPRHPDINKLITYIEKKDYKNLAENMVNVLETVTMKDYPVIFEIKNIMMEFNALGSLMSGSGPTVFGLFENKSSGERCYNRLRDYLKEVFLVRTCN</sequence>
<dbReference type="InterPro" id="IPR036554">
    <property type="entry name" value="GHMP_kinase_C_sf"/>
</dbReference>
<dbReference type="OrthoDB" id="9809438at2"/>
<evidence type="ECO:0000313" key="12">
    <source>
        <dbReference type="EMBL" id="SKA76287.1"/>
    </source>
</evidence>
<evidence type="ECO:0000256" key="7">
    <source>
        <dbReference type="ARBA" id="ARBA00022840"/>
    </source>
</evidence>
<dbReference type="InterPro" id="IPR004424">
    <property type="entry name" value="IspE"/>
</dbReference>
<dbReference type="AlphaFoldDB" id="A0A1T4WGF8"/>
<feature type="active site" evidence="9">
    <location>
        <position position="11"/>
    </location>
</feature>
<evidence type="ECO:0000256" key="5">
    <source>
        <dbReference type="ARBA" id="ARBA00022741"/>
    </source>
</evidence>
<comment type="function">
    <text evidence="9">Catalyzes the phosphorylation of the position 2 hydroxy group of 4-diphosphocytidyl-2C-methyl-D-erythritol.</text>
</comment>
<feature type="domain" description="GHMP kinase N-terminal" evidence="10">
    <location>
        <begin position="66"/>
        <end position="144"/>
    </location>
</feature>
<dbReference type="Pfam" id="PF08544">
    <property type="entry name" value="GHMP_kinases_C"/>
    <property type="match status" value="1"/>
</dbReference>
<keyword evidence="6 9" id="KW-0418">Kinase</keyword>
<comment type="pathway">
    <text evidence="9">Isoprenoid biosynthesis; isopentenyl diphosphate biosynthesis via DXP pathway; isopentenyl diphosphate from 1-deoxy-D-xylulose 5-phosphate: step 3/6.</text>
</comment>
<dbReference type="SUPFAM" id="SSF55060">
    <property type="entry name" value="GHMP Kinase, C-terminal domain"/>
    <property type="match status" value="1"/>
</dbReference>
<keyword evidence="13" id="KW-1185">Reference proteome</keyword>
<dbReference type="PIRSF" id="PIRSF010376">
    <property type="entry name" value="IspE"/>
    <property type="match status" value="1"/>
</dbReference>
<keyword evidence="4 9" id="KW-0808">Transferase</keyword>
<name>A0A1T4WGF8_9CLOT</name>
<comment type="catalytic activity">
    <reaction evidence="9">
        <text>4-CDP-2-C-methyl-D-erythritol + ATP = 4-CDP-2-C-methyl-D-erythritol 2-phosphate + ADP + H(+)</text>
        <dbReference type="Rhea" id="RHEA:18437"/>
        <dbReference type="ChEBI" id="CHEBI:15378"/>
        <dbReference type="ChEBI" id="CHEBI:30616"/>
        <dbReference type="ChEBI" id="CHEBI:57823"/>
        <dbReference type="ChEBI" id="CHEBI:57919"/>
        <dbReference type="ChEBI" id="CHEBI:456216"/>
        <dbReference type="EC" id="2.7.1.148"/>
    </reaction>
</comment>
<organism evidence="12 13">
    <name type="scientific">Caloramator quimbayensis</name>
    <dbReference type="NCBI Taxonomy" id="1147123"/>
    <lineage>
        <taxon>Bacteria</taxon>
        <taxon>Bacillati</taxon>
        <taxon>Bacillota</taxon>
        <taxon>Clostridia</taxon>
        <taxon>Eubacteriales</taxon>
        <taxon>Clostridiaceae</taxon>
        <taxon>Caloramator</taxon>
    </lineage>
</organism>
<dbReference type="EMBL" id="FUYH01000001">
    <property type="protein sequence ID" value="SKA76287.1"/>
    <property type="molecule type" value="Genomic_DNA"/>
</dbReference>
<dbReference type="PANTHER" id="PTHR43527">
    <property type="entry name" value="4-DIPHOSPHOCYTIDYL-2-C-METHYL-D-ERYTHRITOL KINASE, CHLOROPLASTIC"/>
    <property type="match status" value="1"/>
</dbReference>
<evidence type="ECO:0000256" key="3">
    <source>
        <dbReference type="ARBA" id="ARBA00017473"/>
    </source>
</evidence>
<evidence type="ECO:0000256" key="9">
    <source>
        <dbReference type="HAMAP-Rule" id="MF_00061"/>
    </source>
</evidence>
<accession>A0A1T4WGF8</accession>